<dbReference type="EMBL" id="CP039396">
    <property type="protein sequence ID" value="QCD43129.1"/>
    <property type="molecule type" value="Genomic_DNA"/>
</dbReference>
<keyword evidence="1" id="KW-0732">Signal</keyword>
<accession>A0A4P7W504</accession>
<protein>
    <recommendedName>
        <fullName evidence="4">DUF2993 domain-containing protein</fullName>
    </recommendedName>
</protein>
<dbReference type="RefSeq" id="WP_136416436.1">
    <property type="nucleotide sequence ID" value="NZ_CP039396.1"/>
</dbReference>
<organism evidence="2 3">
    <name type="scientific">Duncaniella dubosii</name>
    <dbReference type="NCBI Taxonomy" id="2518971"/>
    <lineage>
        <taxon>Bacteria</taxon>
        <taxon>Pseudomonadati</taxon>
        <taxon>Bacteroidota</taxon>
        <taxon>Bacteroidia</taxon>
        <taxon>Bacteroidales</taxon>
        <taxon>Muribaculaceae</taxon>
        <taxon>Duncaniella</taxon>
    </lineage>
</organism>
<sequence length="206" mass="21626">MKNFITSACLFAALALVSCNDNARLASEVQGAWTGTPENFTDNSVVTATILETFDFVSDGTVIAKGSHGGSVVIAGMITASTQVVADAGLVEPLSLTATAKSTISGTWTVIDDDEIALSLNLQSLAVDVDPSTLVVEGNVLTGNDTPKIDSIRPSVAATIGASMKRALENRYASFRHLDDVKVKGPLLKFEIGKMDCVFTRQGEAQ</sequence>
<dbReference type="AlphaFoldDB" id="A0A4P7W504"/>
<reference evidence="3" key="1">
    <citation type="submission" date="2019-02" db="EMBL/GenBank/DDBJ databases">
        <title>Isolation and identification of novel species under the genus Muribaculum.</title>
        <authorList>
            <person name="Miyake S."/>
            <person name="Ding Y."/>
            <person name="Low A."/>
            <person name="Soh M."/>
            <person name="Seedorf H."/>
        </authorList>
    </citation>
    <scope>NUCLEOTIDE SEQUENCE [LARGE SCALE GENOMIC DNA]</scope>
    <source>
        <strain evidence="3">H5</strain>
    </source>
</reference>
<dbReference type="Proteomes" id="UP000297149">
    <property type="component" value="Chromosome"/>
</dbReference>
<evidence type="ECO:0008006" key="4">
    <source>
        <dbReference type="Google" id="ProtNLM"/>
    </source>
</evidence>
<proteinExistence type="predicted"/>
<name>A0A4P7W504_9BACT</name>
<evidence type="ECO:0000313" key="3">
    <source>
        <dbReference type="Proteomes" id="UP000297149"/>
    </source>
</evidence>
<dbReference type="PROSITE" id="PS51257">
    <property type="entry name" value="PROKAR_LIPOPROTEIN"/>
    <property type="match status" value="1"/>
</dbReference>
<evidence type="ECO:0000256" key="1">
    <source>
        <dbReference type="SAM" id="SignalP"/>
    </source>
</evidence>
<feature type="signal peptide" evidence="1">
    <location>
        <begin position="1"/>
        <end position="23"/>
    </location>
</feature>
<keyword evidence="3" id="KW-1185">Reference proteome</keyword>
<feature type="chain" id="PRO_5020835391" description="DUF2993 domain-containing protein" evidence="1">
    <location>
        <begin position="24"/>
        <end position="206"/>
    </location>
</feature>
<dbReference type="KEGG" id="ddb:E7747_13095"/>
<gene>
    <name evidence="2" type="ORF">E7747_13095</name>
</gene>
<evidence type="ECO:0000313" key="2">
    <source>
        <dbReference type="EMBL" id="QCD43129.1"/>
    </source>
</evidence>